<name>A0A840PI22_9ACTN</name>
<dbReference type="InterPro" id="IPR009081">
    <property type="entry name" value="PP-bd_ACP"/>
</dbReference>
<feature type="domain" description="Carrier" evidence="1">
    <location>
        <begin position="4"/>
        <end position="82"/>
    </location>
</feature>
<evidence type="ECO:0000313" key="2">
    <source>
        <dbReference type="EMBL" id="MBB5139198.1"/>
    </source>
</evidence>
<dbReference type="SUPFAM" id="SSF47336">
    <property type="entry name" value="ACP-like"/>
    <property type="match status" value="1"/>
</dbReference>
<proteinExistence type="predicted"/>
<protein>
    <submittedName>
        <fullName evidence="2">Acyl carrier protein</fullName>
    </submittedName>
</protein>
<dbReference type="Pfam" id="PF00550">
    <property type="entry name" value="PP-binding"/>
    <property type="match status" value="1"/>
</dbReference>
<evidence type="ECO:0000313" key="3">
    <source>
        <dbReference type="Proteomes" id="UP000578449"/>
    </source>
</evidence>
<sequence length="86" mass="9422">MSEHGIDDIIRTLTEIAAAETGLPAERLGPDVELRGVEGVDSVRVLRMIAKVERRYDVELEDEDVFGATTIAQVAAVVDKALREMV</sequence>
<dbReference type="RefSeq" id="WP_185056043.1">
    <property type="nucleotide sequence ID" value="NZ_BAABIX010000026.1"/>
</dbReference>
<dbReference type="PROSITE" id="PS50075">
    <property type="entry name" value="CARRIER"/>
    <property type="match status" value="1"/>
</dbReference>
<gene>
    <name evidence="2" type="ORF">HNP84_008961</name>
</gene>
<keyword evidence="3" id="KW-1185">Reference proteome</keyword>
<dbReference type="Proteomes" id="UP000578449">
    <property type="component" value="Unassembled WGS sequence"/>
</dbReference>
<dbReference type="EMBL" id="JACHGN010000028">
    <property type="protein sequence ID" value="MBB5139198.1"/>
    <property type="molecule type" value="Genomic_DNA"/>
</dbReference>
<organism evidence="2 3">
    <name type="scientific">Thermocatellispora tengchongensis</name>
    <dbReference type="NCBI Taxonomy" id="1073253"/>
    <lineage>
        <taxon>Bacteria</taxon>
        <taxon>Bacillati</taxon>
        <taxon>Actinomycetota</taxon>
        <taxon>Actinomycetes</taxon>
        <taxon>Streptosporangiales</taxon>
        <taxon>Streptosporangiaceae</taxon>
        <taxon>Thermocatellispora</taxon>
    </lineage>
</organism>
<dbReference type="Gene3D" id="1.10.1200.10">
    <property type="entry name" value="ACP-like"/>
    <property type="match status" value="1"/>
</dbReference>
<reference evidence="2 3" key="1">
    <citation type="submission" date="2020-08" db="EMBL/GenBank/DDBJ databases">
        <title>Genomic Encyclopedia of Type Strains, Phase IV (KMG-IV): sequencing the most valuable type-strain genomes for metagenomic binning, comparative biology and taxonomic classification.</title>
        <authorList>
            <person name="Goeker M."/>
        </authorList>
    </citation>
    <scope>NUCLEOTIDE SEQUENCE [LARGE SCALE GENOMIC DNA]</scope>
    <source>
        <strain evidence="2 3">DSM 45615</strain>
    </source>
</reference>
<evidence type="ECO:0000259" key="1">
    <source>
        <dbReference type="PROSITE" id="PS50075"/>
    </source>
</evidence>
<accession>A0A840PI22</accession>
<dbReference type="InterPro" id="IPR036736">
    <property type="entry name" value="ACP-like_sf"/>
</dbReference>
<comment type="caution">
    <text evidence="2">The sequence shown here is derived from an EMBL/GenBank/DDBJ whole genome shotgun (WGS) entry which is preliminary data.</text>
</comment>
<dbReference type="AlphaFoldDB" id="A0A840PI22"/>